<dbReference type="OrthoDB" id="9767863at2"/>
<keyword evidence="1" id="KW-0472">Membrane</keyword>
<organism evidence="2 3">
    <name type="scientific">Teichococcus coralli</name>
    <dbReference type="NCBI Taxonomy" id="2545983"/>
    <lineage>
        <taxon>Bacteria</taxon>
        <taxon>Pseudomonadati</taxon>
        <taxon>Pseudomonadota</taxon>
        <taxon>Alphaproteobacteria</taxon>
        <taxon>Acetobacterales</taxon>
        <taxon>Roseomonadaceae</taxon>
        <taxon>Roseomonas</taxon>
    </lineage>
</organism>
<dbReference type="RefSeq" id="WP_160936675.1">
    <property type="nucleotide sequence ID" value="NZ_SNVJ01000006.1"/>
</dbReference>
<accession>A0A845B9V4</accession>
<protein>
    <recommendedName>
        <fullName evidence="4">Acyltransferase</fullName>
    </recommendedName>
</protein>
<gene>
    <name evidence="2" type="ORF">E0493_09355</name>
</gene>
<sequence>MRQALAGNKPQGRRCAARASARRCDNNADLLRLITVCAVTWGHAYALACPSKAMPVSRLLGFDCSGLLATMLLFVLNGLPALNSGIGNPSAAHRMCARAFRLFLAPVIRAAASLLVLRLLLTGLPPRTCSASS</sequence>
<proteinExistence type="predicted"/>
<dbReference type="EMBL" id="SNVJ01000006">
    <property type="protein sequence ID" value="MXP63555.1"/>
    <property type="molecule type" value="Genomic_DNA"/>
</dbReference>
<evidence type="ECO:0008006" key="4">
    <source>
        <dbReference type="Google" id="ProtNLM"/>
    </source>
</evidence>
<reference evidence="2 3" key="1">
    <citation type="submission" date="2019-03" db="EMBL/GenBank/DDBJ databases">
        <title>Roseomonas sp. a novel Roseomonas species isolated from Sea whip Gorgonian.</title>
        <authorList>
            <person name="Li F."/>
            <person name="Pan X."/>
            <person name="Huang S."/>
            <person name="Li Z."/>
            <person name="Meng B."/>
        </authorList>
    </citation>
    <scope>NUCLEOTIDE SEQUENCE [LARGE SCALE GENOMIC DNA]</scope>
    <source>
        <strain evidence="2 3">M0104</strain>
    </source>
</reference>
<dbReference type="AlphaFoldDB" id="A0A845B9V4"/>
<feature type="transmembrane region" description="Helical" evidence="1">
    <location>
        <begin position="99"/>
        <end position="121"/>
    </location>
</feature>
<evidence type="ECO:0000313" key="3">
    <source>
        <dbReference type="Proteomes" id="UP000460715"/>
    </source>
</evidence>
<feature type="transmembrane region" description="Helical" evidence="1">
    <location>
        <begin position="60"/>
        <end position="79"/>
    </location>
</feature>
<comment type="caution">
    <text evidence="2">The sequence shown here is derived from an EMBL/GenBank/DDBJ whole genome shotgun (WGS) entry which is preliminary data.</text>
</comment>
<feature type="transmembrane region" description="Helical" evidence="1">
    <location>
        <begin position="30"/>
        <end position="48"/>
    </location>
</feature>
<keyword evidence="1" id="KW-0812">Transmembrane</keyword>
<evidence type="ECO:0000313" key="2">
    <source>
        <dbReference type="EMBL" id="MXP63555.1"/>
    </source>
</evidence>
<evidence type="ECO:0000256" key="1">
    <source>
        <dbReference type="SAM" id="Phobius"/>
    </source>
</evidence>
<keyword evidence="3" id="KW-1185">Reference proteome</keyword>
<dbReference type="Proteomes" id="UP000460715">
    <property type="component" value="Unassembled WGS sequence"/>
</dbReference>
<name>A0A845B9V4_9PROT</name>
<keyword evidence="1" id="KW-1133">Transmembrane helix</keyword>